<gene>
    <name evidence="1" type="ORF">G3I71_34840</name>
</gene>
<accession>A0A6B3C2A9</accession>
<evidence type="ECO:0000313" key="1">
    <source>
        <dbReference type="EMBL" id="NEC90863.1"/>
    </source>
</evidence>
<dbReference type="EMBL" id="JAAGLU010000036">
    <property type="protein sequence ID" value="NEC90863.1"/>
    <property type="molecule type" value="Genomic_DNA"/>
</dbReference>
<reference evidence="1" key="1">
    <citation type="submission" date="2020-01" db="EMBL/GenBank/DDBJ databases">
        <title>Insect and environment-associated Actinomycetes.</title>
        <authorList>
            <person name="Currrie C."/>
            <person name="Chevrette M."/>
            <person name="Carlson C."/>
            <person name="Stubbendieck R."/>
            <person name="Wendt-Pienkowski E."/>
        </authorList>
    </citation>
    <scope>NUCLEOTIDE SEQUENCE</scope>
    <source>
        <strain evidence="1">SID12501</strain>
    </source>
</reference>
<sequence length="155" mass="16916">MVRAAGRRVMSLELEEEVSGIATGLVAAMALVGLSPERAMAELHRRLKEILKREGLSPGEIAYLRGKIENWPPGYAEQWAIGYANGLVKGKVKTILTVLEVRRLPVSDDIRDRVTACADLARLDDWLDRVGTAERAEGLFAGDPEVVPGDAPEQV</sequence>
<protein>
    <submittedName>
        <fullName evidence="1">Uncharacterized protein</fullName>
    </submittedName>
</protein>
<comment type="caution">
    <text evidence="1">The sequence shown here is derived from an EMBL/GenBank/DDBJ whole genome shotgun (WGS) entry which is preliminary data.</text>
</comment>
<dbReference type="RefSeq" id="WP_164321078.1">
    <property type="nucleotide sequence ID" value="NZ_JAAGLU010000036.1"/>
</dbReference>
<dbReference type="AlphaFoldDB" id="A0A6B3C2A9"/>
<organism evidence="1">
    <name type="scientific">Streptomyces sp. SID12501</name>
    <dbReference type="NCBI Taxonomy" id="2706042"/>
    <lineage>
        <taxon>Bacteria</taxon>
        <taxon>Bacillati</taxon>
        <taxon>Actinomycetota</taxon>
        <taxon>Actinomycetes</taxon>
        <taxon>Kitasatosporales</taxon>
        <taxon>Streptomycetaceae</taxon>
        <taxon>Streptomyces</taxon>
    </lineage>
</organism>
<proteinExistence type="predicted"/>
<name>A0A6B3C2A9_9ACTN</name>